<feature type="transmembrane region" description="Helical" evidence="2">
    <location>
        <begin position="134"/>
        <end position="153"/>
    </location>
</feature>
<evidence type="ECO:0000256" key="1">
    <source>
        <dbReference type="SAM" id="MobiDB-lite"/>
    </source>
</evidence>
<feature type="region of interest" description="Disordered" evidence="1">
    <location>
        <begin position="824"/>
        <end position="918"/>
    </location>
</feature>
<feature type="transmembrane region" description="Helical" evidence="2">
    <location>
        <begin position="73"/>
        <end position="93"/>
    </location>
</feature>
<evidence type="ECO:0000256" key="2">
    <source>
        <dbReference type="SAM" id="Phobius"/>
    </source>
</evidence>
<keyword evidence="4" id="KW-1185">Reference proteome</keyword>
<feature type="transmembrane region" description="Helical" evidence="2">
    <location>
        <begin position="182"/>
        <end position="211"/>
    </location>
</feature>
<feature type="transmembrane region" description="Helical" evidence="2">
    <location>
        <begin position="160"/>
        <end position="176"/>
    </location>
</feature>
<keyword evidence="2" id="KW-1133">Transmembrane helix</keyword>
<feature type="transmembrane region" description="Helical" evidence="2">
    <location>
        <begin position="459"/>
        <end position="479"/>
    </location>
</feature>
<feature type="transmembrane region" description="Helical" evidence="2">
    <location>
        <begin position="303"/>
        <end position="323"/>
    </location>
</feature>
<gene>
    <name evidence="3" type="ORF">EDD78_101339</name>
</gene>
<feature type="transmembrane region" description="Helical" evidence="2">
    <location>
        <begin position="429"/>
        <end position="447"/>
    </location>
</feature>
<feature type="compositionally biased region" description="Acidic residues" evidence="1">
    <location>
        <begin position="903"/>
        <end position="912"/>
    </location>
</feature>
<feature type="transmembrane region" description="Helical" evidence="2">
    <location>
        <begin position="105"/>
        <end position="128"/>
    </location>
</feature>
<name>A0A9X8ULL5_9FIRM</name>
<feature type="transmembrane region" description="Helical" evidence="2">
    <location>
        <begin position="751"/>
        <end position="772"/>
    </location>
</feature>
<feature type="transmembrane region" description="Helical" evidence="2">
    <location>
        <begin position="335"/>
        <end position="355"/>
    </location>
</feature>
<dbReference type="EMBL" id="SLUK01000001">
    <property type="protein sequence ID" value="TCL45356.1"/>
    <property type="molecule type" value="Genomic_DNA"/>
</dbReference>
<feature type="compositionally biased region" description="Basic and acidic residues" evidence="1">
    <location>
        <begin position="870"/>
        <end position="892"/>
    </location>
</feature>
<sequence>MKLKIFSDQRYAWLQAFIYALLISTLVFLPFVIMDKGLFFYYGDFNVQQIPFYQLVHRAVRSGDMGWNWYTDLGANFIGSYSFYNLYSPFFWLTLPFPTEALPYLMAPLLVLKTACAALTGCLYISRFVADRRYAVLGGLLYAFSGFATYNIFFNHFHEVIVFFPLLLLALEMLVVDGKRGYFAIAVAVNCMINYWFFIGSVVFTVLYFFVRSASHGWQMDWRKFLLVALESVLGVMAACFALVPSVLAILGNPRTTSDNILTGWGFWLYGHEQRLPAILESIFFPPDIPSRPNFFPDHGAKWASLSAWLPMIGPAFVLGYLFSTPRSWLKRLLLTSLVIALVPGLNSVFILFNHSYYARWFYMPLLLMALASVVALERYRIRHASVDLMRGLRCTAVICGVIVFAIGFTPQEVDGEEVVGLMKYPERFWIYAAIVALGLLTVFLIMRYLCDHPQFFKVFGVSLGCICVIYSVSMIAMGRQHSDDRDWMKSIAMDGAKELTLPDEGTFARADIYDNMDNLGMYWGLPNIQAFHSIVPVSLMEFYPSVGVKRDVSSKPQPEYYELRSLLSVRWLFVDENEPQEHQPSTPYFTPVDNQLGFNIYENDNFLPMGFGYDKYITRQQFESTDETLRARLLHKAVLIEDDDVDNIRQIIDRLPISLEEDLTESAYLQDVEARRASSAGLFERDNGGFTSEIFLPKDEIVFFSVPYDKGWSATVNGIETKVLKVNGGFVGVPGAAGYNRIRFDYRAPGLTGGVAITIFGIMLLALYLFVTRRPGPEEGKRRPDPRRRRAAAELFLDLSQKEVREETLPDAQDESAENLFEAFGAPGAGTGPAPVLGASEADQQEDGQQQAEQLAHEGAQPDPGLPHQEGHDGQADGDQHDTPADRKDHGVAGLLDGGEVAGEDEVESADEEGKGV</sequence>
<feature type="transmembrane region" description="Helical" evidence="2">
    <location>
        <begin position="361"/>
        <end position="380"/>
    </location>
</feature>
<keyword evidence="2" id="KW-0472">Membrane</keyword>
<dbReference type="Pfam" id="PF09586">
    <property type="entry name" value="YfhO"/>
    <property type="match status" value="2"/>
</dbReference>
<dbReference type="InterPro" id="IPR018580">
    <property type="entry name" value="Uncharacterised_YfhO"/>
</dbReference>
<organism evidence="3 4">
    <name type="scientific">Harryflintia acetispora</name>
    <dbReference type="NCBI Taxonomy" id="1849041"/>
    <lineage>
        <taxon>Bacteria</taxon>
        <taxon>Bacillati</taxon>
        <taxon>Bacillota</taxon>
        <taxon>Clostridia</taxon>
        <taxon>Eubacteriales</taxon>
        <taxon>Oscillospiraceae</taxon>
        <taxon>Harryflintia</taxon>
    </lineage>
</organism>
<dbReference type="PANTHER" id="PTHR38454:SF1">
    <property type="entry name" value="INTEGRAL MEMBRANE PROTEIN"/>
    <property type="match status" value="1"/>
</dbReference>
<dbReference type="RefSeq" id="WP_132083689.1">
    <property type="nucleotide sequence ID" value="NZ_SLUK01000001.1"/>
</dbReference>
<feature type="transmembrane region" description="Helical" evidence="2">
    <location>
        <begin position="392"/>
        <end position="409"/>
    </location>
</feature>
<feature type="transmembrane region" description="Helical" evidence="2">
    <location>
        <begin position="12"/>
        <end position="33"/>
    </location>
</feature>
<dbReference type="Proteomes" id="UP000294682">
    <property type="component" value="Unassembled WGS sequence"/>
</dbReference>
<comment type="caution">
    <text evidence="3">The sequence shown here is derived from an EMBL/GenBank/DDBJ whole genome shotgun (WGS) entry which is preliminary data.</text>
</comment>
<accession>A0A9X8ULL5</accession>
<reference evidence="3 4" key="1">
    <citation type="submission" date="2019-03" db="EMBL/GenBank/DDBJ databases">
        <title>Genomic Encyclopedia of Type Strains, Phase IV (KMG-IV): sequencing the most valuable type-strain genomes for metagenomic binning, comparative biology and taxonomic classification.</title>
        <authorList>
            <person name="Goeker M."/>
        </authorList>
    </citation>
    <scope>NUCLEOTIDE SEQUENCE [LARGE SCALE GENOMIC DNA]</scope>
    <source>
        <strain evidence="3 4">DSM 100433</strain>
    </source>
</reference>
<dbReference type="PANTHER" id="PTHR38454">
    <property type="entry name" value="INTEGRAL MEMBRANE PROTEIN-RELATED"/>
    <property type="match status" value="1"/>
</dbReference>
<dbReference type="AlphaFoldDB" id="A0A9X8ULL5"/>
<keyword evidence="2" id="KW-0812">Transmembrane</keyword>
<feature type="compositionally biased region" description="Low complexity" evidence="1">
    <location>
        <begin position="833"/>
        <end position="855"/>
    </location>
</feature>
<proteinExistence type="predicted"/>
<protein>
    <submittedName>
        <fullName evidence="3">Membrane protein YfhO</fullName>
    </submittedName>
</protein>
<feature type="transmembrane region" description="Helical" evidence="2">
    <location>
        <begin position="232"/>
        <end position="252"/>
    </location>
</feature>
<evidence type="ECO:0000313" key="3">
    <source>
        <dbReference type="EMBL" id="TCL45356.1"/>
    </source>
</evidence>
<evidence type="ECO:0000313" key="4">
    <source>
        <dbReference type="Proteomes" id="UP000294682"/>
    </source>
</evidence>